<dbReference type="InParanoid" id="A0A6P8YQ67"/>
<keyword evidence="3" id="KW-1185">Reference proteome</keyword>
<evidence type="ECO:0000313" key="3">
    <source>
        <dbReference type="Proteomes" id="UP000515158"/>
    </source>
</evidence>
<reference evidence="4" key="1">
    <citation type="submission" date="2025-08" db="UniProtKB">
        <authorList>
            <consortium name="RefSeq"/>
        </authorList>
    </citation>
    <scope>IDENTIFICATION</scope>
    <source>
        <tissue evidence="4">Total insect</tissue>
    </source>
</reference>
<dbReference type="AlphaFoldDB" id="A0A6P8YQ67"/>
<evidence type="ECO:0000313" key="4">
    <source>
        <dbReference type="RefSeq" id="XP_034239076.1"/>
    </source>
</evidence>
<dbReference type="GeneID" id="117643998"/>
<proteinExistence type="predicted"/>
<feature type="region of interest" description="Disordered" evidence="1">
    <location>
        <begin position="1"/>
        <end position="25"/>
    </location>
</feature>
<name>A0A6P8YQ67_THRPL</name>
<feature type="domain" description="Dynein regulatory complex protein 1/2 N-terminal" evidence="2">
    <location>
        <begin position="18"/>
        <end position="106"/>
    </location>
</feature>
<dbReference type="Proteomes" id="UP000515158">
    <property type="component" value="Unplaced"/>
</dbReference>
<dbReference type="KEGG" id="tpal:117643998"/>
<gene>
    <name evidence="4" type="primary">LOC117643998</name>
</gene>
<organism evidence="4">
    <name type="scientific">Thrips palmi</name>
    <name type="common">Melon thrips</name>
    <dbReference type="NCBI Taxonomy" id="161013"/>
    <lineage>
        <taxon>Eukaryota</taxon>
        <taxon>Metazoa</taxon>
        <taxon>Ecdysozoa</taxon>
        <taxon>Arthropoda</taxon>
        <taxon>Hexapoda</taxon>
        <taxon>Insecta</taxon>
        <taxon>Pterygota</taxon>
        <taxon>Neoptera</taxon>
        <taxon>Paraneoptera</taxon>
        <taxon>Thysanoptera</taxon>
        <taxon>Terebrantia</taxon>
        <taxon>Thripoidea</taxon>
        <taxon>Thripidae</taxon>
        <taxon>Thrips</taxon>
    </lineage>
</organism>
<dbReference type="RefSeq" id="XP_034239076.1">
    <property type="nucleotide sequence ID" value="XM_034383185.1"/>
</dbReference>
<dbReference type="InterPro" id="IPR039505">
    <property type="entry name" value="DRC1/2_N"/>
</dbReference>
<evidence type="ECO:0000259" key="2">
    <source>
        <dbReference type="Pfam" id="PF14772"/>
    </source>
</evidence>
<dbReference type="OrthoDB" id="7760980at2759"/>
<sequence length="109" mass="12896">MVGKPKAKLSKEERKARKKARREAARLRRIQKEIQAKKDRLDRETKATEVNAATIKSKWRSILRRLRAPQLQDDFLALRLRSERLMDMKRAMIDELREALDFANDQTPP</sequence>
<evidence type="ECO:0000256" key="1">
    <source>
        <dbReference type="SAM" id="MobiDB-lite"/>
    </source>
</evidence>
<protein>
    <submittedName>
        <fullName evidence="4">Dynein regulatory complex subunit 2-like</fullName>
    </submittedName>
</protein>
<dbReference type="Pfam" id="PF14772">
    <property type="entry name" value="NYD-SP28"/>
    <property type="match status" value="1"/>
</dbReference>
<accession>A0A6P8YQ67</accession>